<keyword evidence="3 5" id="KW-0560">Oxidoreductase</keyword>
<feature type="binding site" evidence="5">
    <location>
        <begin position="347"/>
        <end position="350"/>
    </location>
    <ligand>
        <name>NAD(+)</name>
        <dbReference type="ChEBI" id="CHEBI:57540"/>
    </ligand>
</feature>
<keyword evidence="5" id="KW-0963">Cytoplasm</keyword>
<dbReference type="PANTHER" id="PTHR42938">
    <property type="entry name" value="FORMATE DEHYDROGENASE 1"/>
    <property type="match status" value="1"/>
</dbReference>
<comment type="subcellular location">
    <subcellularLocation>
        <location evidence="5">Cytoplasm</location>
    </subcellularLocation>
</comment>
<evidence type="ECO:0000313" key="9">
    <source>
        <dbReference type="Proteomes" id="UP000313359"/>
    </source>
</evidence>
<dbReference type="Proteomes" id="UP000313359">
    <property type="component" value="Unassembled WGS sequence"/>
</dbReference>
<protein>
    <recommendedName>
        <fullName evidence="2 5">Formate dehydrogenase</fullName>
        <shortName evidence="5">FDH</shortName>
        <ecNumber evidence="2 5">1.17.1.9</ecNumber>
    </recommendedName>
    <alternativeName>
        <fullName evidence="5">NAD-dependent formate dehydrogenase</fullName>
    </alternativeName>
</protein>
<dbReference type="GO" id="GO:0005829">
    <property type="term" value="C:cytosol"/>
    <property type="evidence" value="ECO:0007669"/>
    <property type="project" value="TreeGrafter"/>
</dbReference>
<evidence type="ECO:0000256" key="5">
    <source>
        <dbReference type="HAMAP-Rule" id="MF_03210"/>
    </source>
</evidence>
<reference evidence="8" key="1">
    <citation type="journal article" date="2018" name="Genome Biol. Evol.">
        <title>Genomics and development of Lentinus tigrinus, a white-rot wood-decaying mushroom with dimorphic fruiting bodies.</title>
        <authorList>
            <person name="Wu B."/>
            <person name="Xu Z."/>
            <person name="Knudson A."/>
            <person name="Carlson A."/>
            <person name="Chen N."/>
            <person name="Kovaka S."/>
            <person name="LaButti K."/>
            <person name="Lipzen A."/>
            <person name="Pennachio C."/>
            <person name="Riley R."/>
            <person name="Schakwitz W."/>
            <person name="Umezawa K."/>
            <person name="Ohm R.A."/>
            <person name="Grigoriev I.V."/>
            <person name="Nagy L.G."/>
            <person name="Gibbons J."/>
            <person name="Hibbett D."/>
        </authorList>
    </citation>
    <scope>NUCLEOTIDE SEQUENCE [LARGE SCALE GENOMIC DNA]</scope>
    <source>
        <strain evidence="8">ALCF2SS1-6</strain>
    </source>
</reference>
<evidence type="ECO:0000259" key="7">
    <source>
        <dbReference type="Pfam" id="PF02826"/>
    </source>
</evidence>
<dbReference type="GO" id="GO:0016616">
    <property type="term" value="F:oxidoreductase activity, acting on the CH-OH group of donors, NAD or NADP as acceptor"/>
    <property type="evidence" value="ECO:0007669"/>
    <property type="project" value="InterPro"/>
</dbReference>
<dbReference type="HAMAP" id="MF_03210">
    <property type="entry name" value="Formate_dehydrogenase"/>
    <property type="match status" value="1"/>
</dbReference>
<comment type="similarity">
    <text evidence="5">Belongs to the D-isomer specific 2-hydroxyacid dehydrogenase family. FDH subfamily.</text>
</comment>
<dbReference type="FunFam" id="3.40.50.720:FF:000057">
    <property type="entry name" value="Formate dehydrogenase"/>
    <property type="match status" value="1"/>
</dbReference>
<comment type="subunit">
    <text evidence="5">Homodimer.</text>
</comment>
<dbReference type="AlphaFoldDB" id="A0A5C2RRT1"/>
<dbReference type="InterPro" id="IPR006140">
    <property type="entry name" value="D-isomer_DH_NAD-bd"/>
</dbReference>
<dbReference type="Gene3D" id="3.40.50.720">
    <property type="entry name" value="NAD(P)-binding Rossmann-like Domain"/>
    <property type="match status" value="2"/>
</dbReference>
<feature type="binding site" evidence="5">
    <location>
        <position position="155"/>
    </location>
    <ligand>
        <name>substrate</name>
    </ligand>
</feature>
<gene>
    <name evidence="8" type="ORF">L227DRAFT_644199</name>
</gene>
<dbReference type="PROSITE" id="PS00670">
    <property type="entry name" value="D_2_HYDROXYACID_DH_2"/>
    <property type="match status" value="1"/>
</dbReference>
<dbReference type="InterPro" id="IPR006139">
    <property type="entry name" value="D-isomer_2_OHA_DH_cat_dom"/>
</dbReference>
<dbReference type="OrthoDB" id="418179at2759"/>
<dbReference type="PANTHER" id="PTHR42938:SF9">
    <property type="entry name" value="FORMATE DEHYDROGENASE 1"/>
    <property type="match status" value="1"/>
</dbReference>
<sequence>MSLFSASARAVQRGLSSSASTTRMLNGHTLAPTVNHTSNAGMKILAVLYKGGEAARQEPRLLGTVENQLGIRSWLEAQGHEYIVTDDKEGPNSVFQQHIKDAEVLITTPFHPGYLTRELAKNLKVCVTAGVGSDHIDLDAAVERDIQVLEVTGSNVTSVAEQVMMNILLLVRNFVPAHEMIQRGDWQVSDIARNAFDLEGKVIGTLGAGRIGYRVLERLRPFNPKELLYYDYNPLPADAAAKVGARRVEDLKDFVSQCDILTINAPLHEGTKGLINADLLKHFKKGAYIVNTARGAICNTEDVAAALKSGQLNGYAGDVWNVQPAPKNHPWRYMKNPLGGGNGMTPHYSGTTLDAQARYAEGTKQILENYFQGKAQEPANIIVGVGKYESKSCEYQVSSSECENGY</sequence>
<feature type="binding site" evidence="5">
    <location>
        <begin position="266"/>
        <end position="270"/>
    </location>
    <ligand>
        <name>NAD(+)</name>
        <dbReference type="ChEBI" id="CHEBI:57540"/>
    </ligand>
</feature>
<feature type="site" description="Important for catalytic activity" evidence="5">
    <location>
        <position position="294"/>
    </location>
</feature>
<evidence type="ECO:0000256" key="4">
    <source>
        <dbReference type="ARBA" id="ARBA00023027"/>
    </source>
</evidence>
<evidence type="ECO:0000313" key="8">
    <source>
        <dbReference type="EMBL" id="RPD53147.1"/>
    </source>
</evidence>
<accession>A0A5C2RRT1</accession>
<dbReference type="SUPFAM" id="SSF52283">
    <property type="entry name" value="Formate/glycerate dehydrogenase catalytic domain-like"/>
    <property type="match status" value="1"/>
</dbReference>
<keyword evidence="9" id="KW-1185">Reference proteome</keyword>
<feature type="binding site" evidence="5">
    <location>
        <position position="131"/>
    </location>
    <ligand>
        <name>substrate</name>
    </ligand>
</feature>
<dbReference type="CDD" id="cd05302">
    <property type="entry name" value="FDH"/>
    <property type="match status" value="1"/>
</dbReference>
<organism evidence="8 9">
    <name type="scientific">Lentinus tigrinus ALCF2SS1-6</name>
    <dbReference type="NCBI Taxonomy" id="1328759"/>
    <lineage>
        <taxon>Eukaryota</taxon>
        <taxon>Fungi</taxon>
        <taxon>Dikarya</taxon>
        <taxon>Basidiomycota</taxon>
        <taxon>Agaricomycotina</taxon>
        <taxon>Agaricomycetes</taxon>
        <taxon>Polyporales</taxon>
        <taxon>Polyporaceae</taxon>
        <taxon>Lentinus</taxon>
    </lineage>
</organism>
<dbReference type="InterPro" id="IPR029752">
    <property type="entry name" value="D-isomer_DH_CS1"/>
</dbReference>
<dbReference type="PROSITE" id="PS00671">
    <property type="entry name" value="D_2_HYDROXYACID_DH_3"/>
    <property type="match status" value="1"/>
</dbReference>
<dbReference type="GO" id="GO:0051287">
    <property type="term" value="F:NAD binding"/>
    <property type="evidence" value="ECO:0007669"/>
    <property type="project" value="InterPro"/>
</dbReference>
<dbReference type="EMBL" id="ML122328">
    <property type="protein sequence ID" value="RPD53147.1"/>
    <property type="molecule type" value="Genomic_DNA"/>
</dbReference>
<dbReference type="Pfam" id="PF00389">
    <property type="entry name" value="2-Hacid_dh"/>
    <property type="match status" value="1"/>
</dbReference>
<feature type="site" description="Important for catalytic activity" evidence="5">
    <location>
        <position position="347"/>
    </location>
</feature>
<evidence type="ECO:0000256" key="2">
    <source>
        <dbReference type="ARBA" id="ARBA00013128"/>
    </source>
</evidence>
<dbReference type="NCBIfam" id="NF005750">
    <property type="entry name" value="PRK07574.1"/>
    <property type="match status" value="1"/>
</dbReference>
<proteinExistence type="inferred from homology"/>
<name>A0A5C2RRT1_9APHY</name>
<evidence type="ECO:0000256" key="3">
    <source>
        <dbReference type="ARBA" id="ARBA00023002"/>
    </source>
</evidence>
<feature type="domain" description="D-isomer specific 2-hydroxyacid dehydrogenase catalytic" evidence="6">
    <location>
        <begin position="75"/>
        <end position="375"/>
    </location>
</feature>
<comment type="function">
    <text evidence="5">Catalyzes the NAD(+)-dependent oxidation of formate to carbon dioxide. Formate oxidation is the final step in the methanol oxidation pathway in methylotrophic microorganisms. Has a role in the detoxification of exogenous formate in non-methylotrophic organisms.</text>
</comment>
<feature type="binding site" evidence="5">
    <location>
        <position position="318"/>
    </location>
    <ligand>
        <name>NAD(+)</name>
        <dbReference type="ChEBI" id="CHEBI:57540"/>
    </ligand>
</feature>
<dbReference type="PROSITE" id="PS00065">
    <property type="entry name" value="D_2_HYDROXYACID_DH_1"/>
    <property type="match status" value="1"/>
</dbReference>
<dbReference type="GO" id="GO:0042183">
    <property type="term" value="P:formate catabolic process"/>
    <property type="evidence" value="ECO:0007669"/>
    <property type="project" value="UniProtKB-UniRule"/>
</dbReference>
<dbReference type="InterPro" id="IPR029753">
    <property type="entry name" value="D-isomer_DH_CS"/>
</dbReference>
<dbReference type="Pfam" id="PF02826">
    <property type="entry name" value="2-Hacid_dh_C"/>
    <property type="match status" value="1"/>
</dbReference>
<feature type="domain" description="D-isomer specific 2-hydroxyacid dehydrogenase NAD-binding" evidence="7">
    <location>
        <begin position="165"/>
        <end position="348"/>
    </location>
</feature>
<keyword evidence="4 5" id="KW-0520">NAD</keyword>
<dbReference type="STRING" id="1328759.A0A5C2RRT1"/>
<evidence type="ECO:0000256" key="1">
    <source>
        <dbReference type="ARBA" id="ARBA00000455"/>
    </source>
</evidence>
<comment type="caution">
    <text evidence="5">Lacks conserved residue(s) required for the propagation of feature annotation.</text>
</comment>
<evidence type="ECO:0000259" key="6">
    <source>
        <dbReference type="Pfam" id="PF00389"/>
    </source>
</evidence>
<dbReference type="InterPro" id="IPR036291">
    <property type="entry name" value="NAD(P)-bd_dom_sf"/>
</dbReference>
<dbReference type="SUPFAM" id="SSF51735">
    <property type="entry name" value="NAD(P)-binding Rossmann-fold domains"/>
    <property type="match status" value="1"/>
</dbReference>
<dbReference type="EC" id="1.17.1.9" evidence="2 5"/>
<feature type="binding site" evidence="5">
    <location>
        <position position="231"/>
    </location>
    <ligand>
        <name>NAD(+)</name>
        <dbReference type="ChEBI" id="CHEBI:57540"/>
    </ligand>
</feature>
<feature type="binding site" evidence="5">
    <location>
        <position position="292"/>
    </location>
    <ligand>
        <name>NAD(+)</name>
        <dbReference type="ChEBI" id="CHEBI:57540"/>
    </ligand>
</feature>
<comment type="catalytic activity">
    <reaction evidence="1 5">
        <text>formate + NAD(+) = CO2 + NADH</text>
        <dbReference type="Rhea" id="RHEA:15985"/>
        <dbReference type="ChEBI" id="CHEBI:15740"/>
        <dbReference type="ChEBI" id="CHEBI:16526"/>
        <dbReference type="ChEBI" id="CHEBI:57540"/>
        <dbReference type="ChEBI" id="CHEBI:57945"/>
        <dbReference type="EC" id="1.17.1.9"/>
    </reaction>
</comment>
<dbReference type="InterPro" id="IPR033689">
    <property type="entry name" value="FDH_NAD-dep"/>
</dbReference>
<dbReference type="GO" id="GO:0008863">
    <property type="term" value="F:formate dehydrogenase (NAD+) activity"/>
    <property type="evidence" value="ECO:0007669"/>
    <property type="project" value="UniProtKB-UniRule"/>
</dbReference>
<feature type="binding site" evidence="5">
    <location>
        <begin position="210"/>
        <end position="211"/>
    </location>
    <ligand>
        <name>NAD(+)</name>
        <dbReference type="ChEBI" id="CHEBI:57540"/>
    </ligand>
</feature>